<keyword evidence="2" id="KW-1185">Reference proteome</keyword>
<sequence length="148" mass="18793">MEKEENYKFERDKSFEYLLEAARIEYIKLWEDQLYQNIDIYPQILKETTSNEMDLSYYDSDMFEEPGYFYDSIYSSDYYTEENNLNYKKCRRYESLEKREERLRKNRERVRIRRANETPEERAIRLEKCRERIRRLRFFRKINKKYDL</sequence>
<protein>
    <submittedName>
        <fullName evidence="1">Uncharacterized protein</fullName>
    </submittedName>
</protein>
<reference evidence="1 2" key="1">
    <citation type="submission" date="2017-12" db="EMBL/GenBank/DDBJ databases">
        <authorList>
            <person name="Pombert J.-F."/>
            <person name="Haag K.L."/>
            <person name="Ebert D."/>
        </authorList>
    </citation>
    <scope>NUCLEOTIDE SEQUENCE [LARGE SCALE GENOMIC DNA]</scope>
    <source>
        <strain evidence="1">BE-OM-2</strain>
    </source>
</reference>
<comment type="caution">
    <text evidence="1">The sequence shown here is derived from an EMBL/GenBank/DDBJ whole genome shotgun (WGS) entry which is preliminary data.</text>
</comment>
<organism evidence="1 2">
    <name type="scientific">Hamiltosporidium magnivora</name>
    <dbReference type="NCBI Taxonomy" id="148818"/>
    <lineage>
        <taxon>Eukaryota</taxon>
        <taxon>Fungi</taxon>
        <taxon>Fungi incertae sedis</taxon>
        <taxon>Microsporidia</taxon>
        <taxon>Dubosqiidae</taxon>
        <taxon>Hamiltosporidium</taxon>
    </lineage>
</organism>
<dbReference type="VEuPathDB" id="MicrosporidiaDB:CWI36_1809p0010"/>
<gene>
    <name evidence="1" type="ORF">CWI36_1809p0010</name>
</gene>
<accession>A0A4Q9L067</accession>
<evidence type="ECO:0000313" key="1">
    <source>
        <dbReference type="EMBL" id="TBT99899.1"/>
    </source>
</evidence>
<proteinExistence type="predicted"/>
<dbReference type="Proteomes" id="UP000291404">
    <property type="component" value="Unassembled WGS sequence"/>
</dbReference>
<dbReference type="VEuPathDB" id="MicrosporidiaDB:CWI39_1295p0020"/>
<name>A0A4Q9L067_9MICR</name>
<dbReference type="EMBL" id="PITI01001809">
    <property type="protein sequence ID" value="TBT99899.1"/>
    <property type="molecule type" value="Genomic_DNA"/>
</dbReference>
<dbReference type="AlphaFoldDB" id="A0A4Q9L067"/>
<evidence type="ECO:0000313" key="2">
    <source>
        <dbReference type="Proteomes" id="UP000291404"/>
    </source>
</evidence>